<dbReference type="RefSeq" id="WP_145090956.1">
    <property type="nucleotide sequence ID" value="NZ_CP036348.1"/>
</dbReference>
<evidence type="ECO:0000313" key="3">
    <source>
        <dbReference type="EMBL" id="QDV67198.1"/>
    </source>
</evidence>
<feature type="region of interest" description="Disordered" evidence="2">
    <location>
        <begin position="697"/>
        <end position="721"/>
    </location>
</feature>
<gene>
    <name evidence="3" type="ORF">Poly24_08900</name>
</gene>
<accession>A0A518JNV7</accession>
<dbReference type="OrthoDB" id="292050at2"/>
<evidence type="ECO:0000256" key="2">
    <source>
        <dbReference type="SAM" id="MobiDB-lite"/>
    </source>
</evidence>
<feature type="region of interest" description="Disordered" evidence="2">
    <location>
        <begin position="555"/>
        <end position="612"/>
    </location>
</feature>
<feature type="compositionally biased region" description="Basic and acidic residues" evidence="2">
    <location>
        <begin position="701"/>
        <end position="710"/>
    </location>
</feature>
<proteinExistence type="predicted"/>
<protein>
    <submittedName>
        <fullName evidence="3">Uncharacterized protein</fullName>
    </submittedName>
</protein>
<evidence type="ECO:0000256" key="1">
    <source>
        <dbReference type="SAM" id="Coils"/>
    </source>
</evidence>
<feature type="coiled-coil region" evidence="1">
    <location>
        <begin position="209"/>
        <end position="250"/>
    </location>
</feature>
<dbReference type="EMBL" id="CP036348">
    <property type="protein sequence ID" value="QDV67198.1"/>
    <property type="molecule type" value="Genomic_DNA"/>
</dbReference>
<feature type="region of interest" description="Disordered" evidence="2">
    <location>
        <begin position="642"/>
        <end position="662"/>
    </location>
</feature>
<keyword evidence="4" id="KW-1185">Reference proteome</keyword>
<evidence type="ECO:0000313" key="4">
    <source>
        <dbReference type="Proteomes" id="UP000315082"/>
    </source>
</evidence>
<name>A0A518JNV7_9BACT</name>
<dbReference type="KEGG" id="rcf:Poly24_08900"/>
<keyword evidence="1" id="KW-0175">Coiled coil</keyword>
<organism evidence="3 4">
    <name type="scientific">Rosistilla carotiformis</name>
    <dbReference type="NCBI Taxonomy" id="2528017"/>
    <lineage>
        <taxon>Bacteria</taxon>
        <taxon>Pseudomonadati</taxon>
        <taxon>Planctomycetota</taxon>
        <taxon>Planctomycetia</taxon>
        <taxon>Pirellulales</taxon>
        <taxon>Pirellulaceae</taxon>
        <taxon>Rosistilla</taxon>
    </lineage>
</organism>
<feature type="compositionally biased region" description="Polar residues" evidence="2">
    <location>
        <begin position="595"/>
        <end position="610"/>
    </location>
</feature>
<dbReference type="Proteomes" id="UP000315082">
    <property type="component" value="Chromosome"/>
</dbReference>
<sequence length="775" mass="84324">MQTATIGRLNYQIGAETGDLRRDTQLSRSEIGMVRRAMRESKTDAERYAEQLDVLTRAMHTGAITSADYVDTVAALQAKTPQAVAAAKALADETRRGEQITLQYLTAEERHEAQARDLKAMLDNQSISQETYTRALRDSEQTLPSVIAAEERRNRELAEAAQITDRATTAEERYDRETQDLKRHLDAGRISQETYTRSLAEAENRLPSVRQAERERTEAMQRSEQWTRSLETATEKYQREMQELTTALRRGEISQELYARGARRAADSIQSANPGRIASGMSSMQTRMIGMAAAAFSVHQAFATMRDGVVEAMGRIDETAKNSRKLGFEESGDLIGLQMAASEYSGVDGRTTNTAVQRMVRRIAEAANGTGEARGALRELKLDAKELAQLSPDQQFAAVADAISQIGNQGDAVRLTMKMVDSEGVALVNTFRAGSSGLAAVRAEADALGLTFSDVDAAKVEAANDAIGRASMALDGMWNTLAIEFAPEVVVVSEELQNWAKWLRSGNAELDETADKVGFIGKVFKGLGLLRDHGVMGVLNGSAAAATLADGITSGLTPSAPKREPIDTQSPADVEMQRMESQMNTLRRKAEEAENGQSDANRNALKQSGASPEMLAEYDRLQKRIAAAEALKKAEADAAQSAKQAAAEKQSADDQAQRQAEQLTQQLETKAERLQRELGYYRDLRDAGRISDQTFARAKRKAEQDARGGAEKQGAPSTAGRGTAEAYKMIVDAMRAQAADKPEDKIVAATEKGNSELEKLNGKIEQLGDVFGSVG</sequence>
<dbReference type="AlphaFoldDB" id="A0A518JNV7"/>
<reference evidence="3 4" key="1">
    <citation type="submission" date="2019-02" db="EMBL/GenBank/DDBJ databases">
        <title>Deep-cultivation of Planctomycetes and their phenomic and genomic characterization uncovers novel biology.</title>
        <authorList>
            <person name="Wiegand S."/>
            <person name="Jogler M."/>
            <person name="Boedeker C."/>
            <person name="Pinto D."/>
            <person name="Vollmers J."/>
            <person name="Rivas-Marin E."/>
            <person name="Kohn T."/>
            <person name="Peeters S.H."/>
            <person name="Heuer A."/>
            <person name="Rast P."/>
            <person name="Oberbeckmann S."/>
            <person name="Bunk B."/>
            <person name="Jeske O."/>
            <person name="Meyerdierks A."/>
            <person name="Storesund J.E."/>
            <person name="Kallscheuer N."/>
            <person name="Luecker S."/>
            <person name="Lage O.M."/>
            <person name="Pohl T."/>
            <person name="Merkel B.J."/>
            <person name="Hornburger P."/>
            <person name="Mueller R.-W."/>
            <person name="Bruemmer F."/>
            <person name="Labrenz M."/>
            <person name="Spormann A.M."/>
            <person name="Op den Camp H."/>
            <person name="Overmann J."/>
            <person name="Amann R."/>
            <person name="Jetten M.S.M."/>
            <person name="Mascher T."/>
            <person name="Medema M.H."/>
            <person name="Devos D.P."/>
            <person name="Kaster A.-K."/>
            <person name="Ovreas L."/>
            <person name="Rohde M."/>
            <person name="Galperin M.Y."/>
            <person name="Jogler C."/>
        </authorList>
    </citation>
    <scope>NUCLEOTIDE SEQUENCE [LARGE SCALE GENOMIC DNA]</scope>
    <source>
        <strain evidence="3 4">Poly24</strain>
    </source>
</reference>